<feature type="compositionally biased region" description="Basic residues" evidence="1">
    <location>
        <begin position="564"/>
        <end position="574"/>
    </location>
</feature>
<dbReference type="InterPro" id="IPR013721">
    <property type="entry name" value="STAG"/>
</dbReference>
<protein>
    <submittedName>
        <fullName evidence="3">Cohesin complex subunit</fullName>
    </submittedName>
</protein>
<dbReference type="GO" id="GO:0000785">
    <property type="term" value="C:chromatin"/>
    <property type="evidence" value="ECO:0007669"/>
    <property type="project" value="TreeGrafter"/>
</dbReference>
<reference evidence="3" key="1">
    <citation type="submission" date="2022-07" db="EMBL/GenBank/DDBJ databases">
        <title>Phylogenomic reconstructions and comparative analyses of Kickxellomycotina fungi.</title>
        <authorList>
            <person name="Reynolds N.K."/>
            <person name="Stajich J.E."/>
            <person name="Barry K."/>
            <person name="Grigoriev I.V."/>
            <person name="Crous P."/>
            <person name="Smith M.E."/>
        </authorList>
    </citation>
    <scope>NUCLEOTIDE SEQUENCE</scope>
    <source>
        <strain evidence="3">NBRC 100468</strain>
    </source>
</reference>
<dbReference type="EMBL" id="JANBPU010000157">
    <property type="protein sequence ID" value="KAJ1915211.1"/>
    <property type="molecule type" value="Genomic_DNA"/>
</dbReference>
<feature type="compositionally biased region" description="Polar residues" evidence="1">
    <location>
        <begin position="1557"/>
        <end position="1566"/>
    </location>
</feature>
<feature type="compositionally biased region" description="Basic and acidic residues" evidence="1">
    <location>
        <begin position="1785"/>
        <end position="1800"/>
    </location>
</feature>
<dbReference type="PANTHER" id="PTHR11199:SF0">
    <property type="entry name" value="LD34181P-RELATED"/>
    <property type="match status" value="1"/>
</dbReference>
<evidence type="ECO:0000313" key="4">
    <source>
        <dbReference type="Proteomes" id="UP001150538"/>
    </source>
</evidence>
<feature type="compositionally biased region" description="Polar residues" evidence="1">
    <location>
        <begin position="693"/>
        <end position="709"/>
    </location>
</feature>
<accession>A0A9W7ZXD5</accession>
<dbReference type="SUPFAM" id="SSF48371">
    <property type="entry name" value="ARM repeat"/>
    <property type="match status" value="1"/>
</dbReference>
<feature type="region of interest" description="Disordered" evidence="1">
    <location>
        <begin position="1700"/>
        <end position="1719"/>
    </location>
</feature>
<gene>
    <name evidence="3" type="primary">IRR1</name>
    <name evidence="3" type="ORF">H4219_004441</name>
</gene>
<dbReference type="GO" id="GO:0007062">
    <property type="term" value="P:sister chromatid cohesion"/>
    <property type="evidence" value="ECO:0007669"/>
    <property type="project" value="UniProtKB-ARBA"/>
</dbReference>
<name>A0A9W7ZXD5_9FUNG</name>
<feature type="region of interest" description="Disordered" evidence="1">
    <location>
        <begin position="365"/>
        <end position="394"/>
    </location>
</feature>
<dbReference type="GO" id="GO:0008278">
    <property type="term" value="C:cohesin complex"/>
    <property type="evidence" value="ECO:0007669"/>
    <property type="project" value="TreeGrafter"/>
</dbReference>
<evidence type="ECO:0000313" key="3">
    <source>
        <dbReference type="EMBL" id="KAJ1915211.1"/>
    </source>
</evidence>
<keyword evidence="4" id="KW-1185">Reference proteome</keyword>
<feature type="region of interest" description="Disordered" evidence="1">
    <location>
        <begin position="1"/>
        <end position="155"/>
    </location>
</feature>
<feature type="region of interest" description="Disordered" evidence="1">
    <location>
        <begin position="678"/>
        <end position="709"/>
    </location>
</feature>
<feature type="region of interest" description="Disordered" evidence="1">
    <location>
        <begin position="1546"/>
        <end position="1569"/>
    </location>
</feature>
<evidence type="ECO:0000259" key="2">
    <source>
        <dbReference type="PROSITE" id="PS51425"/>
    </source>
</evidence>
<feature type="compositionally biased region" description="Basic and acidic residues" evidence="1">
    <location>
        <begin position="1059"/>
        <end position="1076"/>
    </location>
</feature>
<feature type="compositionally biased region" description="Acidic residues" evidence="1">
    <location>
        <begin position="678"/>
        <end position="692"/>
    </location>
</feature>
<organism evidence="3 4">
    <name type="scientific">Mycoemilia scoparia</name>
    <dbReference type="NCBI Taxonomy" id="417184"/>
    <lineage>
        <taxon>Eukaryota</taxon>
        <taxon>Fungi</taxon>
        <taxon>Fungi incertae sedis</taxon>
        <taxon>Zoopagomycota</taxon>
        <taxon>Kickxellomycotina</taxon>
        <taxon>Kickxellomycetes</taxon>
        <taxon>Kickxellales</taxon>
        <taxon>Kickxellaceae</taxon>
        <taxon>Mycoemilia</taxon>
    </lineage>
</organism>
<proteinExistence type="predicted"/>
<feature type="region of interest" description="Disordered" evidence="1">
    <location>
        <begin position="1036"/>
        <end position="1076"/>
    </location>
</feature>
<dbReference type="Pfam" id="PF08514">
    <property type="entry name" value="STAG"/>
    <property type="match status" value="1"/>
</dbReference>
<dbReference type="Proteomes" id="UP001150538">
    <property type="component" value="Unassembled WGS sequence"/>
</dbReference>
<feature type="compositionally biased region" description="Basic residues" evidence="1">
    <location>
        <begin position="115"/>
        <end position="124"/>
    </location>
</feature>
<feature type="region of interest" description="Disordered" evidence="1">
    <location>
        <begin position="1752"/>
        <end position="1800"/>
    </location>
</feature>
<dbReference type="PROSITE" id="PS51425">
    <property type="entry name" value="SCD"/>
    <property type="match status" value="1"/>
</dbReference>
<dbReference type="PANTHER" id="PTHR11199">
    <property type="entry name" value="STROMAL ANTIGEN"/>
    <property type="match status" value="1"/>
</dbReference>
<evidence type="ECO:0000256" key="1">
    <source>
        <dbReference type="SAM" id="MobiDB-lite"/>
    </source>
</evidence>
<feature type="compositionally biased region" description="Low complexity" evidence="1">
    <location>
        <begin position="580"/>
        <end position="589"/>
    </location>
</feature>
<comment type="caution">
    <text evidence="3">The sequence shown here is derived from an EMBL/GenBank/DDBJ whole genome shotgun (WGS) entry which is preliminary data.</text>
</comment>
<feature type="compositionally biased region" description="Acidic residues" evidence="1">
    <location>
        <begin position="64"/>
        <end position="108"/>
    </location>
</feature>
<dbReference type="Pfam" id="PF21581">
    <property type="entry name" value="SCD"/>
    <property type="match status" value="1"/>
</dbReference>
<dbReference type="GO" id="GO:0003682">
    <property type="term" value="F:chromatin binding"/>
    <property type="evidence" value="ECO:0007669"/>
    <property type="project" value="TreeGrafter"/>
</dbReference>
<dbReference type="InterPro" id="IPR020839">
    <property type="entry name" value="SCD"/>
</dbReference>
<dbReference type="InterPro" id="IPR016024">
    <property type="entry name" value="ARM-type_fold"/>
</dbReference>
<dbReference type="GO" id="GO:0005634">
    <property type="term" value="C:nucleus"/>
    <property type="evidence" value="ECO:0007669"/>
    <property type="project" value="TreeGrafter"/>
</dbReference>
<feature type="region of interest" description="Disordered" evidence="1">
    <location>
        <begin position="1258"/>
        <end position="1283"/>
    </location>
</feature>
<feature type="domain" description="SCD" evidence="2">
    <location>
        <begin position="417"/>
        <end position="504"/>
    </location>
</feature>
<sequence length="1800" mass="200857">KGKQSRRQSTKVPRSATKRPGSKLLTSPLRKRVKIGSSNDNSSEDENEKRAQLKTRQRSKRAQEEEEEEEDEGENADEQEESDDHNDNVSDAEPESSSSDEDSDGVDEYVDRSTAKGRRGRGRGRGGVSGVASTRGGRRGGRASKTAGVAEVSTSPNMQSGCDLFDAIVDNQTSLKQQATDWISSYRESPCDAICELVNLAFKAAGCPGAILSQAIQDEDGSVKDTVDELFSQCKSLLKRGRNASTVDTLNQGLGADYPLANKAKTFKKFQKNVLEFITQIMTSGQHRLVFGESESSEFCSPEGSLSYFITIFTSWIFEMANSTYRPFRHVATVFGLHLLSSLVSIRVRLEADIVTAQRQLTSLRNKSSATSGRSRRKSSGSTTNPHLERAEQHANEVRLQRSATIQALSHMFDGLFKLRVRDIDPHLRIECINHLSQWISQDPNAYLESRYTRYFGWGWNDKDAKVREAALVGVSNVYKSGGSTIATGLRSFMQRFGSRLVQIAVSDTDHKTQIAALNLLNIMKDDGLLSSDSILTWGKLHGGAGEDGVDDSDSKGNKSQSQRGRKGKGKKGKSSTGWSLSQDMLQSDSDSDNDTNKSSSKDGPIVFGAEVLSMASFTSTTDRDEDLFPSHPIMNYVAPLLLHTNVHVRNAATPLVQWWIKSEWIPFIGTRVSETIGFDEGDEDSDAEDGLTNDTNNQDDQPSSESTIDNTINISFDLISRNISELHSSNPSLRKNNLKVWLNFKAISAFLKHLGTLSNSKNDNSDETTNALKAIETKDSILKRALDEETNWSMLEDFASFSATGSSLNEKLNTSRLKAGASALWHEFNKFQNIINLADYICLDHSESTQQSQDNQARNDIFPDGRYKLTQEEEIAILYAFSSWISEYEGSLTLKLAKEKRKDGRKSLESQLEGPSRILVNRLDGLLRRYSGNPQAIVPLLDIMSNSLRWQVFFDMKQIPTLQKVAEMLLSLLNRHIDSFYIVASCVHILGVIDDLGLLKYGSNNLNFDSNLDQLDFEDYELKDIIVPAVADGDEDQESDVGMYDSPSEEEEQSDQDENNRDTDPQGADKSEKELQRKIRRRRLGNEDPTIPGPLIKLATAQAIRMLLQSIGKLVEGTDIAERLPQDPLQLISLPSDELIQDIQSAKFSSIRNDELYQSLTLLRMLIREKNIVNYLSIIPKSSHGDDTYGEQNRSRGTIQWIDMFFARPSIVFGDNELFTTLSALDIYYRFVLWSSYNLNSAISKYTESVLSASSHDLGADDSNAPPEGAQQGDKSKNPGLDSDWREIVSLTERLKADRDRLHDSCALILSNLDSGVDAASYEPTSAMFLHERVLCILAQVYQLFTGDLVRRPAQIDSSNDPSENSRLEAVLQLRKKLTLLAPQNVYQNLSKCITETQKCWIHRLENVHNDLTREGLDILPADLFAILEPHYKHVLDCTAAWAQLLLASIIPVSYVSLIGRYLGRSGLENSIKNWEKELRSNKAKKSTEKSRKAPKAGFVSLTAYDHLIQSTVEGLKLRLTIQATRENTLDSFFNTMKSIFEESTGLKTKDDTESEQPSTDSCLESQEEPTRHVVTFSRMFSSAARTAFPQPVSSAVNKAGLRSAASTLAPPLIGQLMVKIHKECITYILDLVNDNMPTSEGKGEDQEVLKKQEYLWADVVNLWFTALSQMVVGIMRPRHAELVNTFLHEELEKRNLKSKIREDSGNEEETADQEEKTSVAILAEQAVLPYQRSLDRELSKLSAIRERVAATSVISPMSGGPPETQNPDTTKMLEDSPAPETPSRPDKTNHENNEMEIE</sequence>
<feature type="compositionally biased region" description="Acidic residues" evidence="1">
    <location>
        <begin position="1048"/>
        <end position="1058"/>
    </location>
</feature>
<dbReference type="OrthoDB" id="498590at2759"/>
<dbReference type="InterPro" id="IPR039662">
    <property type="entry name" value="Cohesin_Scc3/SA"/>
</dbReference>
<feature type="non-terminal residue" evidence="3">
    <location>
        <position position="1800"/>
    </location>
</feature>
<feature type="region of interest" description="Disordered" evidence="1">
    <location>
        <begin position="545"/>
        <end position="605"/>
    </location>
</feature>